<keyword evidence="5 7" id="KW-0472">Membrane</keyword>
<evidence type="ECO:0000256" key="3">
    <source>
        <dbReference type="ARBA" id="ARBA00022692"/>
    </source>
</evidence>
<evidence type="ECO:0000256" key="6">
    <source>
        <dbReference type="SAM" id="MobiDB-lite"/>
    </source>
</evidence>
<evidence type="ECO:0000313" key="9">
    <source>
        <dbReference type="EMBL" id="ANE83530.1"/>
    </source>
</evidence>
<dbReference type="InterPro" id="IPR050360">
    <property type="entry name" value="MFS_Sugar_Transporters"/>
</dbReference>
<feature type="transmembrane region" description="Helical" evidence="7">
    <location>
        <begin position="87"/>
        <end position="105"/>
    </location>
</feature>
<dbReference type="KEGG" id="madi:A7U43_27900"/>
<feature type="transmembrane region" description="Helical" evidence="7">
    <location>
        <begin position="111"/>
        <end position="133"/>
    </location>
</feature>
<comment type="subcellular location">
    <subcellularLocation>
        <location evidence="1">Cell membrane</location>
        <topology evidence="1">Multi-pass membrane protein</topology>
    </subcellularLocation>
</comment>
<feature type="transmembrane region" description="Helical" evidence="7">
    <location>
        <begin position="173"/>
        <end position="192"/>
    </location>
</feature>
<organism evidence="9 10">
    <name type="scientific">Mycobacterium adipatum</name>
    <dbReference type="NCBI Taxonomy" id="1682113"/>
    <lineage>
        <taxon>Bacteria</taxon>
        <taxon>Bacillati</taxon>
        <taxon>Actinomycetota</taxon>
        <taxon>Actinomycetes</taxon>
        <taxon>Mycobacteriales</taxon>
        <taxon>Mycobacteriaceae</taxon>
        <taxon>Mycobacterium</taxon>
    </lineage>
</organism>
<reference evidence="9 10" key="1">
    <citation type="submission" date="2016-05" db="EMBL/GenBank/DDBJ databases">
        <title>Complete genome sequence of a phthalic acid esters degrading Mycobacterium sp. YC-RL4.</title>
        <authorList>
            <person name="Ren L."/>
            <person name="Fan S."/>
            <person name="Ruth N."/>
            <person name="Jia Y."/>
            <person name="Wang J."/>
            <person name="Qiao C."/>
        </authorList>
    </citation>
    <scope>NUCLEOTIDE SEQUENCE [LARGE SCALE GENOMIC DNA]</scope>
    <source>
        <strain evidence="9 10">YC-RL4</strain>
        <plasmid evidence="10">pmyc1</plasmid>
    </source>
</reference>
<dbReference type="PANTHER" id="PTHR48022">
    <property type="entry name" value="PLASTIDIC GLUCOSE TRANSPORTER 4"/>
    <property type="match status" value="1"/>
</dbReference>
<dbReference type="PROSITE" id="PS50850">
    <property type="entry name" value="MFS"/>
    <property type="match status" value="1"/>
</dbReference>
<gene>
    <name evidence="9" type="ORF">A7U43_27900</name>
</gene>
<feature type="transmembrane region" description="Helical" evidence="7">
    <location>
        <begin position="264"/>
        <end position="284"/>
    </location>
</feature>
<evidence type="ECO:0000259" key="8">
    <source>
        <dbReference type="PROSITE" id="PS50850"/>
    </source>
</evidence>
<evidence type="ECO:0000256" key="1">
    <source>
        <dbReference type="ARBA" id="ARBA00004651"/>
    </source>
</evidence>
<comment type="similarity">
    <text evidence="2">Belongs to the major facilitator superfamily. Sugar transporter (TC 2.A.1.1) family.</text>
</comment>
<feature type="transmembrane region" description="Helical" evidence="7">
    <location>
        <begin position="384"/>
        <end position="404"/>
    </location>
</feature>
<feature type="transmembrane region" description="Helical" evidence="7">
    <location>
        <begin position="326"/>
        <end position="344"/>
    </location>
</feature>
<dbReference type="Gene3D" id="1.20.1250.20">
    <property type="entry name" value="MFS general substrate transporter like domains"/>
    <property type="match status" value="1"/>
</dbReference>
<keyword evidence="4 7" id="KW-1133">Transmembrane helix</keyword>
<dbReference type="InterPro" id="IPR005828">
    <property type="entry name" value="MFS_sugar_transport-like"/>
</dbReference>
<geneLocation type="plasmid" evidence="10">
    <name>pmyc1</name>
</geneLocation>
<feature type="transmembrane region" description="Helical" evidence="7">
    <location>
        <begin position="296"/>
        <end position="314"/>
    </location>
</feature>
<keyword evidence="10" id="KW-1185">Reference proteome</keyword>
<dbReference type="GO" id="GO:0005351">
    <property type="term" value="F:carbohydrate:proton symporter activity"/>
    <property type="evidence" value="ECO:0007669"/>
    <property type="project" value="TreeGrafter"/>
</dbReference>
<name>A0A172UX20_9MYCO</name>
<feature type="transmembrane region" description="Helical" evidence="7">
    <location>
        <begin position="20"/>
        <end position="44"/>
    </location>
</feature>
<evidence type="ECO:0000256" key="4">
    <source>
        <dbReference type="ARBA" id="ARBA00022989"/>
    </source>
</evidence>
<proteinExistence type="inferred from homology"/>
<feature type="transmembrane region" description="Helical" evidence="7">
    <location>
        <begin position="410"/>
        <end position="435"/>
    </location>
</feature>
<protein>
    <submittedName>
        <fullName evidence="9">Metabolite transporter</fullName>
    </submittedName>
</protein>
<dbReference type="SUPFAM" id="SSF103473">
    <property type="entry name" value="MFS general substrate transporter"/>
    <property type="match status" value="1"/>
</dbReference>
<dbReference type="InterPro" id="IPR005829">
    <property type="entry name" value="Sugar_transporter_CS"/>
</dbReference>
<keyword evidence="9" id="KW-0614">Plasmid</keyword>
<keyword evidence="3 7" id="KW-0812">Transmembrane</keyword>
<feature type="transmembrane region" description="Helical" evidence="7">
    <location>
        <begin position="145"/>
        <end position="167"/>
    </location>
</feature>
<feature type="region of interest" description="Disordered" evidence="6">
    <location>
        <begin position="444"/>
        <end position="465"/>
    </location>
</feature>
<dbReference type="InterPro" id="IPR020846">
    <property type="entry name" value="MFS_dom"/>
</dbReference>
<dbReference type="PROSITE" id="PS00217">
    <property type="entry name" value="SUGAR_TRANSPORT_2"/>
    <property type="match status" value="1"/>
</dbReference>
<dbReference type="EMBL" id="CP015597">
    <property type="protein sequence ID" value="ANE83530.1"/>
    <property type="molecule type" value="Genomic_DNA"/>
</dbReference>
<feature type="transmembrane region" description="Helical" evidence="7">
    <location>
        <begin position="56"/>
        <end position="75"/>
    </location>
</feature>
<dbReference type="CDD" id="cd17316">
    <property type="entry name" value="MFS_SV2_like"/>
    <property type="match status" value="1"/>
</dbReference>
<feature type="domain" description="Major facilitator superfamily (MFS) profile" evidence="8">
    <location>
        <begin position="20"/>
        <end position="439"/>
    </location>
</feature>
<accession>A0A172UX20</accession>
<dbReference type="InterPro" id="IPR036259">
    <property type="entry name" value="MFS_trans_sf"/>
</dbReference>
<sequence length="465" mass="49508">MAASFDVIDDAPVTRFHRKLLIACCGGPFLDGYILTLIGVAMIGIKSEMPATSTQLGMLGAASLIGLFFGATLFGALTDKIGREKMYLLNLVIIASACGVTAVVAELWQLILLRFIIGLAIGADYPIATSLLAEFTPKKRRGFMIGASSLAWSLGAMAAFLFGYVVVSITGEHPWRLMLASGAVLGVLILLMRRGIPESPRWLASKGRAEEAKAVIEQVYGHEAAQQVDFSDIDNDVQKKRRFRDDLSLLVANGYWKRTVMCGVLYLAAVTPLYAILTFGGVILAATGLQGGNLDLLGELLFAAIWAVSVLPALKWVETWGRRPMALVPFALMAAALTGLALWAGAPTWFVIGAFLFYALTSGGPQVLQWLYPNELFPTEIRATAVGIAVGVSRIGAATGTFLVPVGIEALGINIVMGFAAGLTIFAFIVCYAWAPETTGRSLGEAASDSMNTDGRTPDSAPPLH</sequence>
<dbReference type="OrthoDB" id="9787026at2"/>
<evidence type="ECO:0000313" key="10">
    <source>
        <dbReference type="Proteomes" id="UP000077143"/>
    </source>
</evidence>
<dbReference type="RefSeq" id="WP_068004421.1">
    <property type="nucleotide sequence ID" value="NZ_CP015597.1"/>
</dbReference>
<dbReference type="PANTHER" id="PTHR48022:SF2">
    <property type="entry name" value="PLASTIDIC GLUCOSE TRANSPORTER 4"/>
    <property type="match status" value="1"/>
</dbReference>
<evidence type="ECO:0000256" key="2">
    <source>
        <dbReference type="ARBA" id="ARBA00010992"/>
    </source>
</evidence>
<dbReference type="Proteomes" id="UP000077143">
    <property type="component" value="Plasmid pMYC1"/>
</dbReference>
<feature type="transmembrane region" description="Helical" evidence="7">
    <location>
        <begin position="350"/>
        <end position="372"/>
    </location>
</feature>
<dbReference type="Pfam" id="PF00083">
    <property type="entry name" value="Sugar_tr"/>
    <property type="match status" value="1"/>
</dbReference>
<evidence type="ECO:0000256" key="5">
    <source>
        <dbReference type="ARBA" id="ARBA00023136"/>
    </source>
</evidence>
<dbReference type="GO" id="GO:0005886">
    <property type="term" value="C:plasma membrane"/>
    <property type="evidence" value="ECO:0007669"/>
    <property type="project" value="UniProtKB-SubCell"/>
</dbReference>
<evidence type="ECO:0000256" key="7">
    <source>
        <dbReference type="SAM" id="Phobius"/>
    </source>
</evidence>
<dbReference type="AlphaFoldDB" id="A0A172UX20"/>